<dbReference type="InterPro" id="IPR011226">
    <property type="entry name" value="ATP-grasp_fam"/>
</dbReference>
<dbReference type="EMBL" id="JACXZA010000005">
    <property type="protein sequence ID" value="MBD3921234.1"/>
    <property type="molecule type" value="Genomic_DNA"/>
</dbReference>
<dbReference type="PANTHER" id="PTHR43585:SF2">
    <property type="entry name" value="ATP-GRASP ENZYME FSQD"/>
    <property type="match status" value="1"/>
</dbReference>
<evidence type="ECO:0000256" key="2">
    <source>
        <dbReference type="ARBA" id="ARBA00022741"/>
    </source>
</evidence>
<dbReference type="Gene3D" id="3.30.470.20">
    <property type="entry name" value="ATP-grasp fold, B domain"/>
    <property type="match status" value="1"/>
</dbReference>
<feature type="domain" description="ATP-grasp" evidence="5">
    <location>
        <begin position="124"/>
        <end position="317"/>
    </location>
</feature>
<dbReference type="PANTHER" id="PTHR43585">
    <property type="entry name" value="FUMIPYRROLE BIOSYNTHESIS PROTEIN C"/>
    <property type="match status" value="1"/>
</dbReference>
<keyword evidence="2 4" id="KW-0547">Nucleotide-binding</keyword>
<dbReference type="Proteomes" id="UP000609346">
    <property type="component" value="Unassembled WGS sequence"/>
</dbReference>
<accession>A0ABR8MZ58</accession>
<evidence type="ECO:0000259" key="5">
    <source>
        <dbReference type="PROSITE" id="PS50975"/>
    </source>
</evidence>
<sequence length="360" mass="40931">MKSKKEYRVYFNRWFSVAYHYMNSIRNNEDGLPFKLYGTHPDPRHMALQAADYAATEPVLQGVEYVQWLADFCKEHEIDVFIPRLRMLDIARNIELFDAIGTKVTVCRDVDLLEKISIKDKFYEEVRESGIMEVPAYEVVTDAAGFKQAYERLLAEGHRVCFKPTDSEGGLGFRIVNDQRNALSDLFGYVTNELTFEEAYSILSQADSFPSMMVMELLEGPEYSIDCIADGQGNLHAAIPRRKADGRLRVLEHNEELLAIAQRVAEAYRIPYNFNIQMRYSNGVPKLLEINPRMSGGLHATCLTGINFPYLGVKAALGQPIGELKLEYNMMTSHIELAMRMATFEAGQEREASLAGDRSH</sequence>
<dbReference type="RefSeq" id="WP_191205506.1">
    <property type="nucleotide sequence ID" value="NZ_JACXZA010000005.1"/>
</dbReference>
<comment type="caution">
    <text evidence="6">The sequence shown here is derived from an EMBL/GenBank/DDBJ whole genome shotgun (WGS) entry which is preliminary data.</text>
</comment>
<name>A0ABR8MZ58_9BACL</name>
<reference evidence="6 7" key="1">
    <citation type="submission" date="2020-09" db="EMBL/GenBank/DDBJ databases">
        <title>Paenibacillus sp. strain PR3 16S rRNA gene Genome sequencing and assembly.</title>
        <authorList>
            <person name="Kim J."/>
        </authorList>
    </citation>
    <scope>NUCLEOTIDE SEQUENCE [LARGE SCALE GENOMIC DNA]</scope>
    <source>
        <strain evidence="6 7">PR3</strain>
    </source>
</reference>
<keyword evidence="3 4" id="KW-0067">ATP-binding</keyword>
<dbReference type="SUPFAM" id="SSF56059">
    <property type="entry name" value="Glutathione synthetase ATP-binding domain-like"/>
    <property type="match status" value="1"/>
</dbReference>
<proteinExistence type="predicted"/>
<dbReference type="PROSITE" id="PS50975">
    <property type="entry name" value="ATP_GRASP"/>
    <property type="match status" value="1"/>
</dbReference>
<protein>
    <submittedName>
        <fullName evidence="6">ATP-grasp domain-containing protein</fullName>
    </submittedName>
</protein>
<evidence type="ECO:0000256" key="3">
    <source>
        <dbReference type="ARBA" id="ARBA00022840"/>
    </source>
</evidence>
<dbReference type="PIRSF" id="PIRSF029120">
    <property type="entry name" value="UCP029120"/>
    <property type="match status" value="1"/>
</dbReference>
<evidence type="ECO:0000256" key="4">
    <source>
        <dbReference type="PROSITE-ProRule" id="PRU00409"/>
    </source>
</evidence>
<dbReference type="InterPro" id="IPR005479">
    <property type="entry name" value="CPAse_ATP-bd"/>
</dbReference>
<keyword evidence="7" id="KW-1185">Reference proteome</keyword>
<dbReference type="Pfam" id="PF15632">
    <property type="entry name" value="ATPgrasp_Ter"/>
    <property type="match status" value="1"/>
</dbReference>
<evidence type="ECO:0000313" key="7">
    <source>
        <dbReference type="Proteomes" id="UP000609346"/>
    </source>
</evidence>
<dbReference type="InterPro" id="IPR052032">
    <property type="entry name" value="ATP-dep_AA_Ligase"/>
</dbReference>
<keyword evidence="1" id="KW-0436">Ligase</keyword>
<organism evidence="6 7">
    <name type="scientific">Paenibacillus terricola</name>
    <dbReference type="NCBI Taxonomy" id="2763503"/>
    <lineage>
        <taxon>Bacteria</taxon>
        <taxon>Bacillati</taxon>
        <taxon>Bacillota</taxon>
        <taxon>Bacilli</taxon>
        <taxon>Bacillales</taxon>
        <taxon>Paenibacillaceae</taxon>
        <taxon>Paenibacillus</taxon>
    </lineage>
</organism>
<evidence type="ECO:0000256" key="1">
    <source>
        <dbReference type="ARBA" id="ARBA00022598"/>
    </source>
</evidence>
<dbReference type="PROSITE" id="PS00867">
    <property type="entry name" value="CPSASE_2"/>
    <property type="match status" value="1"/>
</dbReference>
<gene>
    <name evidence="6" type="ORF">H8B09_20875</name>
</gene>
<dbReference type="InterPro" id="IPR011761">
    <property type="entry name" value="ATP-grasp"/>
</dbReference>
<dbReference type="Gene3D" id="3.40.50.20">
    <property type="match status" value="1"/>
</dbReference>
<evidence type="ECO:0000313" key="6">
    <source>
        <dbReference type="EMBL" id="MBD3921234.1"/>
    </source>
</evidence>